<dbReference type="GO" id="GO:0016020">
    <property type="term" value="C:membrane"/>
    <property type="evidence" value="ECO:0007669"/>
    <property type="project" value="InterPro"/>
</dbReference>
<evidence type="ECO:0000313" key="6">
    <source>
        <dbReference type="Proteomes" id="UP000194218"/>
    </source>
</evidence>
<evidence type="ECO:0000259" key="3">
    <source>
        <dbReference type="Pfam" id="PF20014"/>
    </source>
</evidence>
<dbReference type="Pfam" id="PF20014">
    <property type="entry name" value="GAP1-M"/>
    <property type="match status" value="1"/>
</dbReference>
<gene>
    <name evidence="5" type="ORF">CAG99_20270</name>
</gene>
<organism evidence="5 6">
    <name type="scientific">Streptomyces marincola</name>
    <dbReference type="NCBI Taxonomy" id="2878388"/>
    <lineage>
        <taxon>Bacteria</taxon>
        <taxon>Bacillati</taxon>
        <taxon>Actinomycetota</taxon>
        <taxon>Actinomycetes</taxon>
        <taxon>Kitasatosporales</taxon>
        <taxon>Streptomycetaceae</taxon>
        <taxon>Streptomyces</taxon>
    </lineage>
</organism>
<name>A0A1W7D1I2_9ACTN</name>
<dbReference type="OrthoDB" id="167038at2"/>
<accession>A0A1W7D1I2</accession>
<evidence type="ECO:0000256" key="2">
    <source>
        <dbReference type="SAM" id="MobiDB-lite"/>
    </source>
</evidence>
<dbReference type="InterPro" id="IPR049532">
    <property type="entry name" value="GAP1-like_C"/>
</dbReference>
<dbReference type="Proteomes" id="UP000194218">
    <property type="component" value="Chromosome"/>
</dbReference>
<protein>
    <submittedName>
        <fullName evidence="5">Uncharacterized protein</fullName>
    </submittedName>
</protein>
<dbReference type="GO" id="GO:0005249">
    <property type="term" value="F:voltage-gated potassium channel activity"/>
    <property type="evidence" value="ECO:0007669"/>
    <property type="project" value="InterPro"/>
</dbReference>
<evidence type="ECO:0000259" key="4">
    <source>
        <dbReference type="Pfam" id="PF20052"/>
    </source>
</evidence>
<dbReference type="EMBL" id="CP021121">
    <property type="protein sequence ID" value="ARQ70865.1"/>
    <property type="molecule type" value="Genomic_DNA"/>
</dbReference>
<keyword evidence="1" id="KW-0945">Host-virus interaction</keyword>
<dbReference type="InterPro" id="IPR005404">
    <property type="entry name" value="K_chnl_volt-dep_Kv3.3"/>
</dbReference>
<feature type="domain" description="GTPase-associated protein 1-like C-terminal" evidence="4">
    <location>
        <begin position="311"/>
        <end position="479"/>
    </location>
</feature>
<feature type="domain" description="GTPase-associated protein 1 middle" evidence="3">
    <location>
        <begin position="131"/>
        <end position="236"/>
    </location>
</feature>
<dbReference type="PRINTS" id="PR01582">
    <property type="entry name" value="KV33CHANNEL"/>
</dbReference>
<feature type="region of interest" description="Disordered" evidence="2">
    <location>
        <begin position="25"/>
        <end position="48"/>
    </location>
</feature>
<dbReference type="InterPro" id="IPR045401">
    <property type="entry name" value="GAP1-M"/>
</dbReference>
<reference evidence="5 6" key="1">
    <citation type="submission" date="2017-05" db="EMBL/GenBank/DDBJ databases">
        <title>Complete genome sequence of Streptomyces sp. SCSIO 03032 revealed the diverse biosynthetic pathways for its bioactive secondary metabolites.</title>
        <authorList>
            <person name="Ma L."/>
            <person name="Zhu Y."/>
            <person name="Zhang W."/>
            <person name="Zhang G."/>
            <person name="Tian X."/>
            <person name="Zhang S."/>
            <person name="Zhang C."/>
        </authorList>
    </citation>
    <scope>NUCLEOTIDE SEQUENCE [LARGE SCALE GENOMIC DNA]</scope>
    <source>
        <strain evidence="5 6">SCSIO 03032</strain>
    </source>
</reference>
<proteinExistence type="predicted"/>
<sequence length="520" mass="55169">MHGGAIRRLRFTLGSDPVTGRVTAAVAGPGGEAGAPQDGPPPDGLPPLIAAAAPAAPAAGGGSLAHAGLPGGGGVLCRTRADGTVDVLYLPHGPARDLGDLLPADLWGSPSWDRPTWEPAEPGTDLTPEELAAFAGAHHERVVPFLCDVSALFASPAGRQLLVVEETQAAVARWVALASWFLDRRTGDPARARALTFTTGTDRPFDAPQQIVGVHPDAGPGREGFAALRHRYRVHDGADGPHPVDAHVDPRTARAVTDWLAGLPGAPDTAPPPPPSPEPPPHQPPPAEPPPTEPPPPHQPPPADPPPQPPPSPDALERLRRAAPILRGGPHRLHGVGLFRMLRARLTDDEFDATALTVLYELVWGRADPDLPGALELARTCPPDLLVGARVHLRLLNWLTRGGPITPARCELAVELLRYEHELPFTSASRAAARLFALGRELEPGRALATEAERHLRGELTRGDSLLSREAREWARRRLRRWETGATLPPWPGEAADRGSAPHPPPPPAPAPHVPPTDRI</sequence>
<dbReference type="PANTHER" id="PTHR13037:SF24">
    <property type="entry name" value="POLYCOMB PROTEIN PCL-RELATED"/>
    <property type="match status" value="1"/>
</dbReference>
<evidence type="ECO:0000256" key="1">
    <source>
        <dbReference type="ARBA" id="ARBA00022581"/>
    </source>
</evidence>
<dbReference type="PANTHER" id="PTHR13037">
    <property type="entry name" value="FORMIN"/>
    <property type="match status" value="1"/>
</dbReference>
<dbReference type="AlphaFoldDB" id="A0A1W7D1I2"/>
<feature type="compositionally biased region" description="Pro residues" evidence="2">
    <location>
        <begin position="269"/>
        <end position="313"/>
    </location>
</feature>
<feature type="compositionally biased region" description="Pro residues" evidence="2">
    <location>
        <begin position="502"/>
        <end position="520"/>
    </location>
</feature>
<dbReference type="Pfam" id="PF20052">
    <property type="entry name" value="GAP1-C"/>
    <property type="match status" value="1"/>
</dbReference>
<dbReference type="RefSeq" id="WP_086160702.1">
    <property type="nucleotide sequence ID" value="NZ_CP021121.1"/>
</dbReference>
<evidence type="ECO:0000313" key="5">
    <source>
        <dbReference type="EMBL" id="ARQ70865.1"/>
    </source>
</evidence>
<keyword evidence="6" id="KW-1185">Reference proteome</keyword>
<feature type="region of interest" description="Disordered" evidence="2">
    <location>
        <begin position="261"/>
        <end position="315"/>
    </location>
</feature>
<feature type="region of interest" description="Disordered" evidence="2">
    <location>
        <begin position="485"/>
        <end position="520"/>
    </location>
</feature>
<dbReference type="KEGG" id="smao:CAG99_20270"/>